<feature type="transmembrane region" description="Helical" evidence="14">
    <location>
        <begin position="150"/>
        <end position="171"/>
    </location>
</feature>
<evidence type="ECO:0000313" key="15">
    <source>
        <dbReference type="EMBL" id="KAF3439628.1"/>
    </source>
</evidence>
<dbReference type="Pfam" id="PF03062">
    <property type="entry name" value="MBOAT"/>
    <property type="match status" value="1"/>
</dbReference>
<keyword evidence="10 11" id="KW-0012">Acyltransferase</keyword>
<evidence type="ECO:0000256" key="12">
    <source>
        <dbReference type="PIRSR" id="PIRSR000439-1"/>
    </source>
</evidence>
<evidence type="ECO:0000256" key="7">
    <source>
        <dbReference type="ARBA" id="ARBA00022824"/>
    </source>
</evidence>
<dbReference type="InterPro" id="IPR004299">
    <property type="entry name" value="MBOAT_fam"/>
</dbReference>
<feature type="compositionally biased region" description="Polar residues" evidence="13">
    <location>
        <begin position="605"/>
        <end position="614"/>
    </location>
</feature>
<feature type="transmembrane region" description="Helical" evidence="14">
    <location>
        <begin position="222"/>
        <end position="244"/>
    </location>
</feature>
<evidence type="ECO:0000256" key="11">
    <source>
        <dbReference type="PIRNR" id="PIRNR000439"/>
    </source>
</evidence>
<dbReference type="GO" id="GO:0009941">
    <property type="term" value="C:chloroplast envelope"/>
    <property type="evidence" value="ECO:0007669"/>
    <property type="project" value="TreeGrafter"/>
</dbReference>
<dbReference type="AlphaFoldDB" id="A0A8K0E2N4"/>
<proteinExistence type="inferred from homology"/>
<keyword evidence="16" id="KW-1185">Reference proteome</keyword>
<dbReference type="Pfam" id="PF12023">
    <property type="entry name" value="DUF3511"/>
    <property type="match status" value="1"/>
</dbReference>
<dbReference type="PIRSF" id="PIRSF000439">
    <property type="entry name" value="Oat_ACAT_DAG_ARE"/>
    <property type="match status" value="1"/>
</dbReference>
<dbReference type="EMBL" id="VOIH02000008">
    <property type="protein sequence ID" value="KAF3439628.1"/>
    <property type="molecule type" value="Genomic_DNA"/>
</dbReference>
<evidence type="ECO:0000256" key="6">
    <source>
        <dbReference type="ARBA" id="ARBA00022692"/>
    </source>
</evidence>
<keyword evidence="6 14" id="KW-0812">Transmembrane</keyword>
<protein>
    <recommendedName>
        <fullName evidence="11">O-acyltransferase</fullName>
    </recommendedName>
</protein>
<dbReference type="InterPro" id="IPR027251">
    <property type="entry name" value="Diacylglycerol_acylTrfase1"/>
</dbReference>
<accession>A0A8K0E2N4</accession>
<organism evidence="15 16">
    <name type="scientific">Rhamnella rubrinervis</name>
    <dbReference type="NCBI Taxonomy" id="2594499"/>
    <lineage>
        <taxon>Eukaryota</taxon>
        <taxon>Viridiplantae</taxon>
        <taxon>Streptophyta</taxon>
        <taxon>Embryophyta</taxon>
        <taxon>Tracheophyta</taxon>
        <taxon>Spermatophyta</taxon>
        <taxon>Magnoliopsida</taxon>
        <taxon>eudicotyledons</taxon>
        <taxon>Gunneridae</taxon>
        <taxon>Pentapetalae</taxon>
        <taxon>rosids</taxon>
        <taxon>fabids</taxon>
        <taxon>Rosales</taxon>
        <taxon>Rhamnaceae</taxon>
        <taxon>rhamnoid group</taxon>
        <taxon>Rhamneae</taxon>
        <taxon>Rhamnella</taxon>
    </lineage>
</organism>
<comment type="pathway">
    <text evidence="3">Lipid metabolism.</text>
</comment>
<feature type="active site" evidence="12">
    <location>
        <position position="469"/>
    </location>
</feature>
<evidence type="ECO:0000256" key="9">
    <source>
        <dbReference type="ARBA" id="ARBA00023136"/>
    </source>
</evidence>
<dbReference type="OrthoDB" id="10039049at2759"/>
<keyword evidence="5 11" id="KW-0808">Transferase</keyword>
<reference evidence="15" key="1">
    <citation type="submission" date="2020-03" db="EMBL/GenBank/DDBJ databases">
        <title>A high-quality chromosome-level genome assembly of a woody plant with both climbing and erect habits, Rhamnella rubrinervis.</title>
        <authorList>
            <person name="Lu Z."/>
            <person name="Yang Y."/>
            <person name="Zhu X."/>
            <person name="Sun Y."/>
        </authorList>
    </citation>
    <scope>NUCLEOTIDE SEQUENCE</scope>
    <source>
        <strain evidence="15">BYM</strain>
        <tissue evidence="15">Leaf</tissue>
    </source>
</reference>
<dbReference type="PIRSF" id="PIRSF500231">
    <property type="entry name" value="Oat_dag"/>
    <property type="match status" value="1"/>
</dbReference>
<feature type="region of interest" description="Disordered" evidence="13">
    <location>
        <begin position="1"/>
        <end position="26"/>
    </location>
</feature>
<dbReference type="InterPro" id="IPR021899">
    <property type="entry name" value="DUF3511"/>
</dbReference>
<evidence type="ECO:0000256" key="8">
    <source>
        <dbReference type="ARBA" id="ARBA00022989"/>
    </source>
</evidence>
<feature type="transmembrane region" description="Helical" evidence="14">
    <location>
        <begin position="191"/>
        <end position="210"/>
    </location>
</feature>
<gene>
    <name evidence="15" type="ORF">FNV43_RR17906</name>
</gene>
<comment type="similarity">
    <text evidence="4 11">Belongs to the membrane-bound acyltransferase family. Sterol o-acyltransferase subfamily.</text>
</comment>
<evidence type="ECO:0000256" key="1">
    <source>
        <dbReference type="ARBA" id="ARBA00004477"/>
    </source>
</evidence>
<dbReference type="UniPathway" id="UPA00282"/>
<dbReference type="GO" id="GO:0004144">
    <property type="term" value="F:diacylglycerol O-acyltransferase activity"/>
    <property type="evidence" value="ECO:0007669"/>
    <property type="project" value="InterPro"/>
</dbReference>
<sequence>MAISDTPESLGSTATTMSPCTDSDLNLSIRRRSNSGAVETSSDSSSNTNVFHADNSSKCLLRDSACGGSAVGRTCEDDKERIRAVGAPVDSSNAVSDKKEGCERIGNGEGRVQDFSAFKLAYRPSAPAHNRVKESPLSSDAIFRQSHAGLFNLCIVVLVAVNSRLIIENLMKYGWLIRSGFWFSSTSLRDWPLFMCCLTLPIFPLAAFAVEKLAQRKYISEPVIVSLHIIITTASILYPVCVILRCDSAVLSGVTLMLFACIVWLKLVSYAHTNYDMRAIARLVEKGEVPPSSLNVDCPYDVSFKSLAYFMVAPTLCYQLSYPRTTCIRKGWVFRQLAKLIIFTGVMGFIIEQYINPIVKNSQHPLKANLLYAVERVLKLSVPNLYVWLCMFYCFFHLWLNILAELLCFGDREFYKDWWNAKTVEEYWRLWNMPVHKWMIRHIYIPCLRNGISKGVAIVIAFLISAVFHELCIAVPCHIFKFWAFIGIMFQVPLVLITNYLQDKFRSSMVGNMMFWFVFSILGQPINLTPLVTSLAWIRLRPNSLPWRPHQYRSDHVHLTSTVTLVNFFVRYQMIESYYGTVPTSSGISGMQDLRCYSASYASSVHPSQNQLGNDSKLKKGKSTNGSISKSWSFGDPELQRKKRVAGYKVYAMEGKVKGSLRKSFRWLRERCSRVVYGW</sequence>
<feature type="transmembrane region" description="Helical" evidence="14">
    <location>
        <begin position="482"/>
        <end position="501"/>
    </location>
</feature>
<feature type="transmembrane region" description="Helical" evidence="14">
    <location>
        <begin position="250"/>
        <end position="268"/>
    </location>
</feature>
<keyword evidence="7 11" id="KW-0256">Endoplasmic reticulum</keyword>
<feature type="transmembrane region" description="Helical" evidence="14">
    <location>
        <begin position="385"/>
        <end position="409"/>
    </location>
</feature>
<feature type="transmembrane region" description="Helical" evidence="14">
    <location>
        <begin position="513"/>
        <end position="538"/>
    </location>
</feature>
<evidence type="ECO:0000256" key="4">
    <source>
        <dbReference type="ARBA" id="ARBA00009010"/>
    </source>
</evidence>
<evidence type="ECO:0000256" key="3">
    <source>
        <dbReference type="ARBA" id="ARBA00005189"/>
    </source>
</evidence>
<keyword evidence="9 11" id="KW-0472">Membrane</keyword>
<dbReference type="GO" id="GO:0005789">
    <property type="term" value="C:endoplasmic reticulum membrane"/>
    <property type="evidence" value="ECO:0007669"/>
    <property type="project" value="UniProtKB-SubCell"/>
</dbReference>
<evidence type="ECO:0000256" key="14">
    <source>
        <dbReference type="SAM" id="Phobius"/>
    </source>
</evidence>
<evidence type="ECO:0000256" key="10">
    <source>
        <dbReference type="ARBA" id="ARBA00023315"/>
    </source>
</evidence>
<dbReference type="PANTHER" id="PTHR10408">
    <property type="entry name" value="STEROL O-ACYLTRANSFERASE"/>
    <property type="match status" value="1"/>
</dbReference>
<evidence type="ECO:0000256" key="2">
    <source>
        <dbReference type="ARBA" id="ARBA00004771"/>
    </source>
</evidence>
<dbReference type="Proteomes" id="UP000796880">
    <property type="component" value="Unassembled WGS sequence"/>
</dbReference>
<name>A0A8K0E2N4_9ROSA</name>
<keyword evidence="8 14" id="KW-1133">Transmembrane helix</keyword>
<evidence type="ECO:0000256" key="5">
    <source>
        <dbReference type="ARBA" id="ARBA00022679"/>
    </source>
</evidence>
<dbReference type="PANTHER" id="PTHR10408:SF7">
    <property type="entry name" value="DIACYLGLYCEROL O-ACYLTRANSFERASE 1"/>
    <property type="match status" value="1"/>
</dbReference>
<evidence type="ECO:0000313" key="16">
    <source>
        <dbReference type="Proteomes" id="UP000796880"/>
    </source>
</evidence>
<dbReference type="InterPro" id="IPR014371">
    <property type="entry name" value="Oat_ACAT_DAG_ARE"/>
</dbReference>
<evidence type="ECO:0000256" key="13">
    <source>
        <dbReference type="SAM" id="MobiDB-lite"/>
    </source>
</evidence>
<dbReference type="GO" id="GO:0019432">
    <property type="term" value="P:triglyceride biosynthetic process"/>
    <property type="evidence" value="ECO:0007669"/>
    <property type="project" value="UniProtKB-UniPathway"/>
</dbReference>
<comment type="pathway">
    <text evidence="2">Glycerolipid metabolism; triacylglycerol biosynthesis.</text>
</comment>
<feature type="transmembrane region" description="Helical" evidence="14">
    <location>
        <begin position="456"/>
        <end position="476"/>
    </location>
</feature>
<comment type="subcellular location">
    <subcellularLocation>
        <location evidence="1 11">Endoplasmic reticulum membrane</location>
        <topology evidence="1 11">Multi-pass membrane protein</topology>
    </subcellularLocation>
</comment>
<feature type="region of interest" description="Disordered" evidence="13">
    <location>
        <begin position="605"/>
        <end position="629"/>
    </location>
</feature>
<feature type="transmembrane region" description="Helical" evidence="14">
    <location>
        <begin position="337"/>
        <end position="355"/>
    </location>
</feature>
<comment type="caution">
    <text evidence="15">The sequence shown here is derived from an EMBL/GenBank/DDBJ whole genome shotgun (WGS) entry which is preliminary data.</text>
</comment>